<comment type="caution">
    <text evidence="1">The sequence shown here is derived from an EMBL/GenBank/DDBJ whole genome shotgun (WGS) entry which is preliminary data.</text>
</comment>
<dbReference type="AlphaFoldDB" id="L9UCC0"/>
<dbReference type="Proteomes" id="UP000011651">
    <property type="component" value="Unassembled WGS sequence"/>
</dbReference>
<dbReference type="EMBL" id="AOPO01000002">
    <property type="protein sequence ID" value="ELY22291.1"/>
    <property type="molecule type" value="Genomic_DNA"/>
</dbReference>
<name>L9UCC0_9GAMM</name>
<proteinExistence type="predicted"/>
<evidence type="ECO:0000313" key="1">
    <source>
        <dbReference type="EMBL" id="ELY22291.1"/>
    </source>
</evidence>
<evidence type="ECO:0000313" key="2">
    <source>
        <dbReference type="Proteomes" id="UP000011651"/>
    </source>
</evidence>
<accession>L9UCC0</accession>
<gene>
    <name evidence="1" type="ORF">HALTITAN_0867</name>
</gene>
<organism evidence="1 2">
    <name type="scientific">Vreelandella titanicae BH1</name>
    <dbReference type="NCBI Taxonomy" id="1204738"/>
    <lineage>
        <taxon>Bacteria</taxon>
        <taxon>Pseudomonadati</taxon>
        <taxon>Pseudomonadota</taxon>
        <taxon>Gammaproteobacteria</taxon>
        <taxon>Oceanospirillales</taxon>
        <taxon>Halomonadaceae</taxon>
        <taxon>Vreelandella</taxon>
    </lineage>
</organism>
<sequence length="134" mass="15267">MTNEVKIATDKLLSLYMFKGIQPSEISEAIHNSEYTSISMRKNRDCLVLEATFIDEDGTKISTKYLYCTDGYLNSVSQKIQGSSYKTQWTRKAALKEAAQKIINLLDPSRRQDFILTLPKEIQAMLSTHLRLVA</sequence>
<protein>
    <submittedName>
        <fullName evidence="1">Uncharacterized protein</fullName>
    </submittedName>
</protein>
<dbReference type="RefSeq" id="WP_009286600.1">
    <property type="nucleotide sequence ID" value="NZ_AOPO01000002.1"/>
</dbReference>
<reference evidence="1 2" key="1">
    <citation type="journal article" date="2013" name="Genome Announc.">
        <title>Draft Genome of the Marine Gammaproteobacterium Halomonas titanicae.</title>
        <authorList>
            <person name="Sanchez-Porro C."/>
            <person name="de la Haba R.R."/>
            <person name="Cruz-Hernandez N."/>
            <person name="Gonzalez J.M."/>
            <person name="Reyes-Guirao C."/>
            <person name="Navarro-Sampedro L."/>
            <person name="Carballo M."/>
            <person name="Ventosa A."/>
        </authorList>
    </citation>
    <scope>NUCLEOTIDE SEQUENCE [LARGE SCALE GENOMIC DNA]</scope>
    <source>
        <strain evidence="1 2">BH1</strain>
    </source>
</reference>